<evidence type="ECO:0000313" key="1">
    <source>
        <dbReference type="EMBL" id="GED25279.1"/>
    </source>
</evidence>
<protein>
    <recommendedName>
        <fullName evidence="5">Lipoprotein</fullName>
    </recommendedName>
</protein>
<reference evidence="1 4" key="2">
    <citation type="submission" date="2019-06" db="EMBL/GenBank/DDBJ databases">
        <title>Whole genome shotgun sequence of Brevibacillus agri NBRC 15538.</title>
        <authorList>
            <person name="Hosoyama A."/>
            <person name="Uohara A."/>
            <person name="Ohji S."/>
            <person name="Ichikawa N."/>
        </authorList>
    </citation>
    <scope>NUCLEOTIDE SEQUENCE [LARGE SCALE GENOMIC DNA]</scope>
    <source>
        <strain evidence="1 4">NBRC 15538</strain>
    </source>
</reference>
<comment type="caution">
    <text evidence="2">The sequence shown here is derived from an EMBL/GenBank/DDBJ whole genome shotgun (WGS) entry which is preliminary data.</text>
</comment>
<dbReference type="RefSeq" id="WP_005835450.1">
    <property type="nucleotide sequence ID" value="NZ_BJOD01000011.1"/>
</dbReference>
<accession>A0A3M8AUD7</accession>
<evidence type="ECO:0008006" key="5">
    <source>
        <dbReference type="Google" id="ProtNLM"/>
    </source>
</evidence>
<name>A0A3M8AUD7_9BACL</name>
<dbReference type="GeneID" id="82810729"/>
<organism evidence="2 3">
    <name type="scientific">Brevibacillus agri</name>
    <dbReference type="NCBI Taxonomy" id="51101"/>
    <lineage>
        <taxon>Bacteria</taxon>
        <taxon>Bacillati</taxon>
        <taxon>Bacillota</taxon>
        <taxon>Bacilli</taxon>
        <taxon>Bacillales</taxon>
        <taxon>Paenibacillaceae</taxon>
        <taxon>Brevibacillus</taxon>
    </lineage>
</organism>
<gene>
    <name evidence="1" type="ORF">BAG01nite_13810</name>
    <name evidence="2" type="ORF">EB820_14965</name>
</gene>
<dbReference type="EMBL" id="RHHN01000042">
    <property type="protein sequence ID" value="RNB54205.1"/>
    <property type="molecule type" value="Genomic_DNA"/>
</dbReference>
<dbReference type="Proteomes" id="UP000276178">
    <property type="component" value="Unassembled WGS sequence"/>
</dbReference>
<sequence length="165" mass="18177">MKKVERIAALYVATALLLAGCQIGWVHQPHSQQLAQPPEPVIAWQGKTAATVPTSSCWSYENEAVCKDMAAPPEVIGEQKPKPLQVSPGAVLTVTFSPPPTDESLTVAQWIGTKRIEQLLENGNQWKVPEQPGWYLFDVRGQWSQGDAGHAFVIEVRQNGQQRPL</sequence>
<evidence type="ECO:0000313" key="2">
    <source>
        <dbReference type="EMBL" id="RNB54205.1"/>
    </source>
</evidence>
<reference evidence="2 3" key="1">
    <citation type="submission" date="2018-10" db="EMBL/GenBank/DDBJ databases">
        <title>Phylogenomics of Brevibacillus.</title>
        <authorList>
            <person name="Dunlap C."/>
        </authorList>
    </citation>
    <scope>NUCLEOTIDE SEQUENCE [LARGE SCALE GENOMIC DNA]</scope>
    <source>
        <strain evidence="2 3">NRRL NRS 1219</strain>
    </source>
</reference>
<dbReference type="OrthoDB" id="1797983at2"/>
<dbReference type="AlphaFoldDB" id="A0A3M8AUD7"/>
<keyword evidence="4" id="KW-1185">Reference proteome</keyword>
<dbReference type="PROSITE" id="PS51257">
    <property type="entry name" value="PROKAR_LIPOPROTEIN"/>
    <property type="match status" value="1"/>
</dbReference>
<dbReference type="EMBL" id="BJOD01000011">
    <property type="protein sequence ID" value="GED25279.1"/>
    <property type="molecule type" value="Genomic_DNA"/>
</dbReference>
<dbReference type="Proteomes" id="UP000317180">
    <property type="component" value="Unassembled WGS sequence"/>
</dbReference>
<proteinExistence type="predicted"/>
<evidence type="ECO:0000313" key="3">
    <source>
        <dbReference type="Proteomes" id="UP000276178"/>
    </source>
</evidence>
<evidence type="ECO:0000313" key="4">
    <source>
        <dbReference type="Proteomes" id="UP000317180"/>
    </source>
</evidence>